<name>A0ABN0PJY8_9GAMM</name>
<dbReference type="EMBL" id="AXZL01000073">
    <property type="protein sequence ID" value="ESE40221.1"/>
    <property type="molecule type" value="Genomic_DNA"/>
</dbReference>
<sequence>MKVSELQEHFITELMTILPEWKFVKSQRLFKKKHGDLIWYLYISCINHDSDFDAVGNVAVEYLSGKERICIVGAELGNIEGCGQTRFPVSSLNEAIDSAHALFKFFEEIGLPFLTKYSQPKEVVSVLRSGGKSAMLISPLINQHETQIKNLCQKYGIGM</sequence>
<organism evidence="1 2">
    <name type="scientific">Shewanella decolorationis S12</name>
    <dbReference type="NCBI Taxonomy" id="1353536"/>
    <lineage>
        <taxon>Bacteria</taxon>
        <taxon>Pseudomonadati</taxon>
        <taxon>Pseudomonadota</taxon>
        <taxon>Gammaproteobacteria</taxon>
        <taxon>Alteromonadales</taxon>
        <taxon>Shewanellaceae</taxon>
        <taxon>Shewanella</taxon>
    </lineage>
</organism>
<proteinExistence type="predicted"/>
<protein>
    <submittedName>
        <fullName evidence="1">Uncharacterized protein</fullName>
    </submittedName>
</protein>
<comment type="caution">
    <text evidence="1">The sequence shown here is derived from an EMBL/GenBank/DDBJ whole genome shotgun (WGS) entry which is preliminary data.</text>
</comment>
<evidence type="ECO:0000313" key="2">
    <source>
        <dbReference type="Proteomes" id="UP000017548"/>
    </source>
</evidence>
<accession>A0ABN0PJY8</accession>
<reference evidence="1 2" key="1">
    <citation type="journal article" date="2013" name="Genome Announc.">
        <title>Draft Genome Sequence of Shewanella decolorationis S12, a Dye-Degrading Bacterium Isolated from a Wastewater Treatment Plant.</title>
        <authorList>
            <person name="Xu M."/>
            <person name="Fang Y."/>
            <person name="Liu J."/>
            <person name="Chen X."/>
            <person name="Sun G."/>
            <person name="Guo J."/>
            <person name="Hua Z."/>
            <person name="Tu Q."/>
            <person name="Wu L."/>
            <person name="Zhou J."/>
            <person name="Liu X."/>
        </authorList>
    </citation>
    <scope>NUCLEOTIDE SEQUENCE [LARGE SCALE GENOMIC DNA]</scope>
    <source>
        <strain evidence="1 2">S12</strain>
    </source>
</reference>
<evidence type="ECO:0000313" key="1">
    <source>
        <dbReference type="EMBL" id="ESE40221.1"/>
    </source>
</evidence>
<keyword evidence="2" id="KW-1185">Reference proteome</keyword>
<dbReference type="Proteomes" id="UP000017548">
    <property type="component" value="Unassembled WGS sequence"/>
</dbReference>
<gene>
    <name evidence="1" type="ORF">SHD_3350</name>
</gene>